<name>A0A9P9IUG5_9HYPO</name>
<reference evidence="1" key="1">
    <citation type="journal article" date="2021" name="Nat. Commun.">
        <title>Genetic determinants of endophytism in the Arabidopsis root mycobiome.</title>
        <authorList>
            <person name="Mesny F."/>
            <person name="Miyauchi S."/>
            <person name="Thiergart T."/>
            <person name="Pickel B."/>
            <person name="Atanasova L."/>
            <person name="Karlsson M."/>
            <person name="Huettel B."/>
            <person name="Barry K.W."/>
            <person name="Haridas S."/>
            <person name="Chen C."/>
            <person name="Bauer D."/>
            <person name="Andreopoulos W."/>
            <person name="Pangilinan J."/>
            <person name="LaButti K."/>
            <person name="Riley R."/>
            <person name="Lipzen A."/>
            <person name="Clum A."/>
            <person name="Drula E."/>
            <person name="Henrissat B."/>
            <person name="Kohler A."/>
            <person name="Grigoriev I.V."/>
            <person name="Martin F.M."/>
            <person name="Hacquard S."/>
        </authorList>
    </citation>
    <scope>NUCLEOTIDE SEQUENCE</scope>
    <source>
        <strain evidence="1">MPI-CAGE-AT-0021</strain>
    </source>
</reference>
<organism evidence="1 2">
    <name type="scientific">Dactylonectria estremocensis</name>
    <dbReference type="NCBI Taxonomy" id="1079267"/>
    <lineage>
        <taxon>Eukaryota</taxon>
        <taxon>Fungi</taxon>
        <taxon>Dikarya</taxon>
        <taxon>Ascomycota</taxon>
        <taxon>Pezizomycotina</taxon>
        <taxon>Sordariomycetes</taxon>
        <taxon>Hypocreomycetidae</taxon>
        <taxon>Hypocreales</taxon>
        <taxon>Nectriaceae</taxon>
        <taxon>Dactylonectria</taxon>
    </lineage>
</organism>
<protein>
    <submittedName>
        <fullName evidence="1">Uncharacterized protein</fullName>
    </submittedName>
</protein>
<dbReference type="AlphaFoldDB" id="A0A9P9IUG5"/>
<gene>
    <name evidence="1" type="ORF">B0J13DRAFT_678599</name>
</gene>
<dbReference type="Proteomes" id="UP000717696">
    <property type="component" value="Unassembled WGS sequence"/>
</dbReference>
<evidence type="ECO:0000313" key="2">
    <source>
        <dbReference type="Proteomes" id="UP000717696"/>
    </source>
</evidence>
<evidence type="ECO:0000313" key="1">
    <source>
        <dbReference type="EMBL" id="KAH7131510.1"/>
    </source>
</evidence>
<keyword evidence="2" id="KW-1185">Reference proteome</keyword>
<accession>A0A9P9IUG5</accession>
<dbReference type="OrthoDB" id="2963168at2759"/>
<comment type="caution">
    <text evidence="1">The sequence shown here is derived from an EMBL/GenBank/DDBJ whole genome shotgun (WGS) entry which is preliminary data.</text>
</comment>
<dbReference type="EMBL" id="JAGMUU010000019">
    <property type="protein sequence ID" value="KAH7131510.1"/>
    <property type="molecule type" value="Genomic_DNA"/>
</dbReference>
<sequence>MALQRPRIMLRVASLIENGRPGLSPMQQIALATLPNVTSRRSRYYYGIKVNVPVAGLDLDAEDNIKRNPEGTKVTSRMRWHPSKGDKIDKTSRIPITYHQFHRAPLPPKCTFDIMYSPDELAPKRVDSKVFSLCRIECGWGKPIWRWKAVGDPSMGWRKHEDLALTMGLKGETKWEIRVGSNKTEHGFDVECMG</sequence>
<proteinExistence type="predicted"/>